<dbReference type="PANTHER" id="PTHR38031:SF1">
    <property type="entry name" value="SULFUR CARRIER PROTEIN CYSO"/>
    <property type="match status" value="1"/>
</dbReference>
<dbReference type="NCBIfam" id="TIGR01687">
    <property type="entry name" value="moaD_arch"/>
    <property type="match status" value="1"/>
</dbReference>
<dbReference type="PANTHER" id="PTHR38031">
    <property type="entry name" value="SULFUR CARRIER PROTEIN SLR0821-RELATED"/>
    <property type="match status" value="1"/>
</dbReference>
<dbReference type="Pfam" id="PF02597">
    <property type="entry name" value="ThiS"/>
    <property type="match status" value="1"/>
</dbReference>
<organism evidence="1">
    <name type="scientific">marine metagenome</name>
    <dbReference type="NCBI Taxonomy" id="408172"/>
    <lineage>
        <taxon>unclassified sequences</taxon>
        <taxon>metagenomes</taxon>
        <taxon>ecological metagenomes</taxon>
    </lineage>
</organism>
<proteinExistence type="predicted"/>
<protein>
    <recommendedName>
        <fullName evidence="2">Ubiquitin-like domain-containing protein</fullName>
    </recommendedName>
</protein>
<dbReference type="SUPFAM" id="SSF54285">
    <property type="entry name" value="MoaD/ThiS"/>
    <property type="match status" value="1"/>
</dbReference>
<dbReference type="InterPro" id="IPR010038">
    <property type="entry name" value="MoaD_arc-typ"/>
</dbReference>
<dbReference type="InterPro" id="IPR012675">
    <property type="entry name" value="Beta-grasp_dom_sf"/>
</dbReference>
<evidence type="ECO:0000313" key="1">
    <source>
        <dbReference type="EMBL" id="SVA73025.1"/>
    </source>
</evidence>
<dbReference type="InterPro" id="IPR052045">
    <property type="entry name" value="Sulfur_Carrier/Prot_Modifier"/>
</dbReference>
<gene>
    <name evidence="1" type="ORF">METZ01_LOCUS125879</name>
</gene>
<evidence type="ECO:0008006" key="2">
    <source>
        <dbReference type="Google" id="ProtNLM"/>
    </source>
</evidence>
<name>A0A381Y7P9_9ZZZZ</name>
<dbReference type="InterPro" id="IPR016155">
    <property type="entry name" value="Mopterin_synth/thiamin_S_b"/>
</dbReference>
<dbReference type="EMBL" id="UINC01017576">
    <property type="protein sequence ID" value="SVA73025.1"/>
    <property type="molecule type" value="Genomic_DNA"/>
</dbReference>
<dbReference type="InterPro" id="IPR003749">
    <property type="entry name" value="ThiS/MoaD-like"/>
</dbReference>
<dbReference type="InterPro" id="IPR054834">
    <property type="entry name" value="SAMP1_3"/>
</dbReference>
<sequence>MSATVKIPTPLRKLTNNETSVDADGTTVEQIVESLESAYPGMRERLIEDNGDLRHFVNIYLNGEDIRYIDGLKSSVSDNDELSIVPAVAGGLI</sequence>
<dbReference type="NCBIfam" id="NF041918">
    <property type="entry name" value="SAMP1"/>
    <property type="match status" value="1"/>
</dbReference>
<dbReference type="Gene3D" id="3.10.20.30">
    <property type="match status" value="1"/>
</dbReference>
<reference evidence="1" key="1">
    <citation type="submission" date="2018-05" db="EMBL/GenBank/DDBJ databases">
        <authorList>
            <person name="Lanie J.A."/>
            <person name="Ng W.-L."/>
            <person name="Kazmierczak K.M."/>
            <person name="Andrzejewski T.M."/>
            <person name="Davidsen T.M."/>
            <person name="Wayne K.J."/>
            <person name="Tettelin H."/>
            <person name="Glass J.I."/>
            <person name="Rusch D."/>
            <person name="Podicherti R."/>
            <person name="Tsui H.-C.T."/>
            <person name="Winkler M.E."/>
        </authorList>
    </citation>
    <scope>NUCLEOTIDE SEQUENCE</scope>
</reference>
<accession>A0A381Y7P9</accession>
<dbReference type="AlphaFoldDB" id="A0A381Y7P9"/>